<feature type="compositionally biased region" description="Polar residues" evidence="1">
    <location>
        <begin position="141"/>
        <end position="150"/>
    </location>
</feature>
<dbReference type="RefSeq" id="WP_141634782.1">
    <property type="nucleotide sequence ID" value="NZ_VIGB01000003.1"/>
</dbReference>
<keyword evidence="4" id="KW-1185">Reference proteome</keyword>
<evidence type="ECO:0000256" key="2">
    <source>
        <dbReference type="SAM" id="Phobius"/>
    </source>
</evidence>
<feature type="region of interest" description="Disordered" evidence="1">
    <location>
        <begin position="119"/>
        <end position="150"/>
    </location>
</feature>
<evidence type="ECO:0000256" key="1">
    <source>
        <dbReference type="SAM" id="MobiDB-lite"/>
    </source>
</evidence>
<comment type="caution">
    <text evidence="3">The sequence shown here is derived from an EMBL/GenBank/DDBJ whole genome shotgun (WGS) entry which is preliminary data.</text>
</comment>
<proteinExistence type="predicted"/>
<accession>A0A540W5A5</accession>
<dbReference type="OrthoDB" id="4466486at2"/>
<sequence length="150" mass="16255">MRFSVNIDFSAEPLFSSYVVLLLVSGVAMVAIGVLNIGGALSAGWRAFNAIAGLGFVGYGIYLGFIFQGGSYIMFFKAFILPVVLIAQWVRSLGARKNAQQPVTAAQFQQAAAAYQQQAQANPYQQQAQPNPYQQDAQPVGPQQSYDPNR</sequence>
<name>A0A540W5A5_9ACTN</name>
<evidence type="ECO:0000313" key="3">
    <source>
        <dbReference type="EMBL" id="TQF04196.1"/>
    </source>
</evidence>
<gene>
    <name evidence="3" type="ORF">E6W39_20655</name>
</gene>
<evidence type="ECO:0000313" key="4">
    <source>
        <dbReference type="Proteomes" id="UP000319103"/>
    </source>
</evidence>
<dbReference type="Proteomes" id="UP000319103">
    <property type="component" value="Unassembled WGS sequence"/>
</dbReference>
<feature type="transmembrane region" description="Helical" evidence="2">
    <location>
        <begin position="72"/>
        <end position="90"/>
    </location>
</feature>
<keyword evidence="2" id="KW-1133">Transmembrane helix</keyword>
<organism evidence="3 4">
    <name type="scientific">Kitasatospora acidiphila</name>
    <dbReference type="NCBI Taxonomy" id="2567942"/>
    <lineage>
        <taxon>Bacteria</taxon>
        <taxon>Bacillati</taxon>
        <taxon>Actinomycetota</taxon>
        <taxon>Actinomycetes</taxon>
        <taxon>Kitasatosporales</taxon>
        <taxon>Streptomycetaceae</taxon>
        <taxon>Kitasatospora</taxon>
    </lineage>
</organism>
<dbReference type="AlphaFoldDB" id="A0A540W5A5"/>
<feature type="transmembrane region" description="Helical" evidence="2">
    <location>
        <begin position="15"/>
        <end position="35"/>
    </location>
</feature>
<keyword evidence="2" id="KW-0812">Transmembrane</keyword>
<protein>
    <submittedName>
        <fullName evidence="3">Uncharacterized protein</fullName>
    </submittedName>
</protein>
<feature type="transmembrane region" description="Helical" evidence="2">
    <location>
        <begin position="47"/>
        <end position="66"/>
    </location>
</feature>
<keyword evidence="2" id="KW-0472">Membrane</keyword>
<feature type="compositionally biased region" description="Low complexity" evidence="1">
    <location>
        <begin position="119"/>
        <end position="139"/>
    </location>
</feature>
<reference evidence="3 4" key="1">
    <citation type="submission" date="2019-06" db="EMBL/GenBank/DDBJ databases">
        <title>Description of Kitasatospora acidophila sp. nov. isolated from pine grove soil, and reclassification of Streptomyces novaecaesareae to Kitasatospora novaeceasareae comb. nov.</title>
        <authorList>
            <person name="Kim M.J."/>
        </authorList>
    </citation>
    <scope>NUCLEOTIDE SEQUENCE [LARGE SCALE GENOMIC DNA]</scope>
    <source>
        <strain evidence="3 4">MMS16-CNU292</strain>
    </source>
</reference>
<dbReference type="EMBL" id="VIGB01000003">
    <property type="protein sequence ID" value="TQF04196.1"/>
    <property type="molecule type" value="Genomic_DNA"/>
</dbReference>